<protein>
    <submittedName>
        <fullName evidence="1">Uncharacterized protein</fullName>
    </submittedName>
</protein>
<reference evidence="2" key="1">
    <citation type="journal article" date="2017" name="Nat. Microbiol.">
        <title>Global analysis of biosynthetic gene clusters reveals vast potential of secondary metabolite production in Penicillium species.</title>
        <authorList>
            <person name="Nielsen J.C."/>
            <person name="Grijseels S."/>
            <person name="Prigent S."/>
            <person name="Ji B."/>
            <person name="Dainat J."/>
            <person name="Nielsen K.F."/>
            <person name="Frisvad J.C."/>
            <person name="Workman M."/>
            <person name="Nielsen J."/>
        </authorList>
    </citation>
    <scope>NUCLEOTIDE SEQUENCE [LARGE SCALE GENOMIC DNA]</scope>
    <source>
        <strain evidence="2">IBT 14082</strain>
    </source>
</reference>
<gene>
    <name evidence="1" type="ORF">PENFLA_c014G08069</name>
</gene>
<dbReference type="EMBL" id="MLQL01000014">
    <property type="protein sequence ID" value="OQE21594.1"/>
    <property type="molecule type" value="Genomic_DNA"/>
</dbReference>
<name>A0A1V6T6H4_9EURO</name>
<organism evidence="1 2">
    <name type="scientific">Penicillium flavigenum</name>
    <dbReference type="NCBI Taxonomy" id="254877"/>
    <lineage>
        <taxon>Eukaryota</taxon>
        <taxon>Fungi</taxon>
        <taxon>Dikarya</taxon>
        <taxon>Ascomycota</taxon>
        <taxon>Pezizomycotina</taxon>
        <taxon>Eurotiomycetes</taxon>
        <taxon>Eurotiomycetidae</taxon>
        <taxon>Eurotiales</taxon>
        <taxon>Aspergillaceae</taxon>
        <taxon>Penicillium</taxon>
    </lineage>
</organism>
<dbReference type="Proteomes" id="UP000191342">
    <property type="component" value="Unassembled WGS sequence"/>
</dbReference>
<dbReference type="AlphaFoldDB" id="A0A1V6T6H4"/>
<comment type="caution">
    <text evidence="1">The sequence shown here is derived from an EMBL/GenBank/DDBJ whole genome shotgun (WGS) entry which is preliminary data.</text>
</comment>
<sequence length="34" mass="3433">MGAMGQNIHTFPTAISALVGLAMAHGAQAPHSDE</sequence>
<keyword evidence="2" id="KW-1185">Reference proteome</keyword>
<evidence type="ECO:0000313" key="1">
    <source>
        <dbReference type="EMBL" id="OQE21594.1"/>
    </source>
</evidence>
<evidence type="ECO:0000313" key="2">
    <source>
        <dbReference type="Proteomes" id="UP000191342"/>
    </source>
</evidence>
<proteinExistence type="predicted"/>
<accession>A0A1V6T6H4</accession>